<dbReference type="GO" id="GO:0016787">
    <property type="term" value="F:hydrolase activity"/>
    <property type="evidence" value="ECO:0007669"/>
    <property type="project" value="UniProtKB-KW"/>
</dbReference>
<accession>A0AAV8Y9E4</accession>
<dbReference type="SUPFAM" id="SSF56300">
    <property type="entry name" value="Metallo-dependent phosphatases"/>
    <property type="match status" value="1"/>
</dbReference>
<dbReference type="InterPro" id="IPR041821">
    <property type="entry name" value="CG11883_N"/>
</dbReference>
<evidence type="ECO:0000256" key="2">
    <source>
        <dbReference type="ARBA" id="ARBA00022729"/>
    </source>
</evidence>
<dbReference type="Gene3D" id="3.90.780.10">
    <property type="entry name" value="5'-Nucleotidase, C-terminal domain"/>
    <property type="match status" value="1"/>
</dbReference>
<dbReference type="InterPro" id="IPR004843">
    <property type="entry name" value="Calcineurin-like_PHP"/>
</dbReference>
<dbReference type="Pfam" id="PF00149">
    <property type="entry name" value="Metallophos"/>
    <property type="match status" value="1"/>
</dbReference>
<dbReference type="GO" id="GO:0000166">
    <property type="term" value="F:nucleotide binding"/>
    <property type="evidence" value="ECO:0007669"/>
    <property type="project" value="UniProtKB-KW"/>
</dbReference>
<gene>
    <name evidence="7" type="ORF">NQ318_008452</name>
</gene>
<feature type="domain" description="Calcineurin-like phosphoesterase" evidence="5">
    <location>
        <begin position="73"/>
        <end position="274"/>
    </location>
</feature>
<protein>
    <recommendedName>
        <fullName evidence="9">5'-nucleotidase</fullName>
    </recommendedName>
</protein>
<reference evidence="7" key="1">
    <citation type="journal article" date="2023" name="Insect Mol. Biol.">
        <title>Genome sequencing provides insights into the evolution of gene families encoding plant cell wall-degrading enzymes in longhorned beetles.</title>
        <authorList>
            <person name="Shin N.R."/>
            <person name="Okamura Y."/>
            <person name="Kirsch R."/>
            <person name="Pauchet Y."/>
        </authorList>
    </citation>
    <scope>NUCLEOTIDE SEQUENCE</scope>
    <source>
        <strain evidence="7">AMC_N1</strain>
    </source>
</reference>
<evidence type="ECO:0000313" key="8">
    <source>
        <dbReference type="Proteomes" id="UP001162162"/>
    </source>
</evidence>
<keyword evidence="3" id="KW-0547">Nucleotide-binding</keyword>
<name>A0AAV8Y9E4_9CUCU</name>
<dbReference type="InterPro" id="IPR036907">
    <property type="entry name" value="5'-Nucleotdase_C_sf"/>
</dbReference>
<keyword evidence="2" id="KW-0732">Signal</keyword>
<dbReference type="Gene3D" id="3.60.21.10">
    <property type="match status" value="1"/>
</dbReference>
<comment type="similarity">
    <text evidence="1 3">Belongs to the 5'-nucleotidase family.</text>
</comment>
<dbReference type="GO" id="GO:0009166">
    <property type="term" value="P:nucleotide catabolic process"/>
    <property type="evidence" value="ECO:0007669"/>
    <property type="project" value="InterPro"/>
</dbReference>
<dbReference type="SUPFAM" id="SSF55816">
    <property type="entry name" value="5'-nucleotidase (syn. UDP-sugar hydrolase), C-terminal domain"/>
    <property type="match status" value="1"/>
</dbReference>
<organism evidence="7 8">
    <name type="scientific">Aromia moschata</name>
    <dbReference type="NCBI Taxonomy" id="1265417"/>
    <lineage>
        <taxon>Eukaryota</taxon>
        <taxon>Metazoa</taxon>
        <taxon>Ecdysozoa</taxon>
        <taxon>Arthropoda</taxon>
        <taxon>Hexapoda</taxon>
        <taxon>Insecta</taxon>
        <taxon>Pterygota</taxon>
        <taxon>Neoptera</taxon>
        <taxon>Endopterygota</taxon>
        <taxon>Coleoptera</taxon>
        <taxon>Polyphaga</taxon>
        <taxon>Cucujiformia</taxon>
        <taxon>Chrysomeloidea</taxon>
        <taxon>Cerambycidae</taxon>
        <taxon>Cerambycinae</taxon>
        <taxon>Callichromatini</taxon>
        <taxon>Aromia</taxon>
    </lineage>
</organism>
<evidence type="ECO:0000256" key="1">
    <source>
        <dbReference type="ARBA" id="ARBA00006654"/>
    </source>
</evidence>
<dbReference type="PANTHER" id="PTHR11575:SF48">
    <property type="entry name" value="5'-NUCLEOTIDASE"/>
    <property type="match status" value="1"/>
</dbReference>
<comment type="caution">
    <text evidence="7">The sequence shown here is derived from an EMBL/GenBank/DDBJ whole genome shotgun (WGS) entry which is preliminary data.</text>
</comment>
<dbReference type="EMBL" id="JAPWTK010000144">
    <property type="protein sequence ID" value="KAJ8948099.1"/>
    <property type="molecule type" value="Genomic_DNA"/>
</dbReference>
<dbReference type="PANTHER" id="PTHR11575">
    <property type="entry name" value="5'-NUCLEOTIDASE-RELATED"/>
    <property type="match status" value="1"/>
</dbReference>
<feature type="domain" description="5'-Nucleotidase C-terminal" evidence="6">
    <location>
        <begin position="361"/>
        <end position="508"/>
    </location>
</feature>
<evidence type="ECO:0000259" key="5">
    <source>
        <dbReference type="Pfam" id="PF00149"/>
    </source>
</evidence>
<dbReference type="Pfam" id="PF02872">
    <property type="entry name" value="5_nucleotid_C"/>
    <property type="match status" value="1"/>
</dbReference>
<proteinExistence type="inferred from homology"/>
<dbReference type="InterPro" id="IPR006179">
    <property type="entry name" value="5_nucleotidase/apyrase"/>
</dbReference>
<evidence type="ECO:0000259" key="6">
    <source>
        <dbReference type="Pfam" id="PF02872"/>
    </source>
</evidence>
<evidence type="ECO:0008006" key="9">
    <source>
        <dbReference type="Google" id="ProtNLM"/>
    </source>
</evidence>
<dbReference type="InterPro" id="IPR029052">
    <property type="entry name" value="Metallo-depent_PP-like"/>
</dbReference>
<sequence length="654" mass="72911">MASFTAQAALRAKWSSLVEEHSIEMPAEVTNKVTSVVGWLKQSKQWTGFIGSQSSRQEGCKHPIGGAIAPNLVILHFNDVYNVEPRSSPEPVGGAARFSTAIKSYQHLHPLVLFSGDAFSPSMLSTFTKGEQMVTVLNEIGTHCAVLGNHDFGKHPIGCRRRSSPWLMSNVLDNETGRPLGEGRITHVVHWNGRRIGLVGLVEKEWLDTLATINPEETTFLDFIEAGQKLATQLKQEGCDYVIALTHMRTPNDIKLAEHCEDIDIILGGHDHVYEVSQVNGKYIVKSGTDFRQFSKITINFEKTGSNDTPEVVIEEVNVTSQIQEDPKLKEKLEKFTSKVLTMIEGKMDEVLGCFSVPLDGRFSSIRTAESNLGNWVCDIVLAATGADLVILNSGTFRSDQVHPAGDFTLRDLTNIIPMRDPLVVLRVNGQTVLEALENAVSMYPKLEGRFPQVAGISFAFDPNKPSGKRVDLNFVRIGDEYLKLDQYYILATKNYMHGGRDGYVMLKNAEVFVDEGECPELGLAVQNHFSAINIRLGKTKKHSKHRQSLVTLSRRHSLVKMLDGSELDGPPPLRRASTVEASSSPPMHHTSRLIRRASLDDLEQETCQLTPKVEQRIIVVNNDEKRQELILQRQRIEQDSIIEEVDDECSPQN</sequence>
<keyword evidence="8" id="KW-1185">Reference proteome</keyword>
<dbReference type="Proteomes" id="UP001162162">
    <property type="component" value="Unassembled WGS sequence"/>
</dbReference>
<dbReference type="InterPro" id="IPR008334">
    <property type="entry name" value="5'-Nucleotdase_C"/>
</dbReference>
<keyword evidence="3" id="KW-0378">Hydrolase</keyword>
<dbReference type="AlphaFoldDB" id="A0AAV8Y9E4"/>
<dbReference type="CDD" id="cd07406">
    <property type="entry name" value="MPP_CG11883_N"/>
    <property type="match status" value="1"/>
</dbReference>
<evidence type="ECO:0000313" key="7">
    <source>
        <dbReference type="EMBL" id="KAJ8948099.1"/>
    </source>
</evidence>
<evidence type="ECO:0000256" key="3">
    <source>
        <dbReference type="RuleBase" id="RU362119"/>
    </source>
</evidence>
<feature type="region of interest" description="Disordered" evidence="4">
    <location>
        <begin position="564"/>
        <end position="590"/>
    </location>
</feature>
<dbReference type="PRINTS" id="PR01607">
    <property type="entry name" value="APYRASEFAMLY"/>
</dbReference>
<evidence type="ECO:0000256" key="4">
    <source>
        <dbReference type="SAM" id="MobiDB-lite"/>
    </source>
</evidence>